<evidence type="ECO:0000256" key="10">
    <source>
        <dbReference type="RuleBase" id="RU366035"/>
    </source>
</evidence>
<comment type="subcellular location">
    <subcellularLocation>
        <location evidence="2 10">Cell membrane</location>
        <topology evidence="2 10">Multi-pass membrane protein</topology>
    </subcellularLocation>
</comment>
<comment type="similarity">
    <text evidence="3 10">Belongs to the PRM1 family.</text>
</comment>
<evidence type="ECO:0000313" key="12">
    <source>
        <dbReference type="EMBL" id="CCA69888.1"/>
    </source>
</evidence>
<feature type="compositionally biased region" description="Basic and acidic residues" evidence="11">
    <location>
        <begin position="692"/>
        <end position="719"/>
    </location>
</feature>
<proteinExistence type="inferred from homology"/>
<evidence type="ECO:0000256" key="1">
    <source>
        <dbReference type="ARBA" id="ARBA00002512"/>
    </source>
</evidence>
<sequence length="1075" mass="117997">MSTIGANGGQASRLRPYLTTAQLISLAAFASPIISLLFILFRLRASSDTAQHSIDEAKNSLQASCLAAERAASVGASLPRYLAQGVNEQITDGVRATMEGVRIGLTLSLTATEAIIEFIIDMYRSTFLCLLELVIRGGLSVVIASVQEITSFINTTLSSITSGIANDIQSANNVIQSAVNAIKNIPFVGSNINVPQFSIPSAAQLSNIQIPTTFEDQLKSLNSTLPTLDQLRDKLDAVIAIPFELVKKEINDTFAASQASFIATPLPVPKEATVSFCGDTISTSFDDLAKTLIRVAQIGIAVVIGCMVLLFIAYAFVTWWSQRSLRQNIERIKSLWFGEGNATTDRLLAFDALISHPIWSRIVQLLAERFHLSQEKYDALTWFGLYVFHPAPMACLLIGIFGLISVQIQLAIIPIMTRGFSNQASNDISDLSTRIATKLNETMWQDSVTYARALNTQIGSVQDTINNDVFGWVNATIVPLNNTIATFYSEVQDAVKTVFGNTPLDAPAQEFIRCIIGSKVTGIENALTFLQKNLHVDLPRVDEGALVLSQSGVNEVATPISAAAVGSSDNGQDGGFIGKIIAQYTKALEKERITFFIFLLLWALVVVVALLIIAWHFWILPAIHKRGLREPRWLAGPRWEDSMTFVPDHERQTSMEKADLYNHGPAVVAIPSPLRKNHSVASTSTKTSSQGDHVRQRRAADAQEKGDLESFLDTHPKEDEQGTFFGRLKRFTTVGRSTHMAKKNSNDGIIPVANQNVPRTRPSNPRTHAGTQWFERLTIWRGGSSDAEPSVVEPRKEPSRRRAPSNPGLTVDVSKASAQFITPRIILEHDDRPSEPVVVPTPRRPSVPSRQGSGDSNGSRRPGDYLSVPKPGPHRPPKPPAWLEAERAKKALPVLPDERPRHYGPESGKDRQRQNSGSDSDASRGPRRPPGLGSDNERSRRPTYPKPAVLYEPRGRPSQSSRSRHSRNSSVPPLSERTRTDPKRQQQRNRVLSRPSSFDAADPFATPVKRTMELPAPLEPVKKNSLPTESSAFANPFSTPFDDSNAVSSKAANTELRSNATYNFSFPTRRLNGAI</sequence>
<dbReference type="STRING" id="1109443.G4TF03"/>
<gene>
    <name evidence="12" type="ORF">PIIN_03827</name>
</gene>
<feature type="transmembrane region" description="Helical" evidence="10">
    <location>
        <begin position="391"/>
        <end position="413"/>
    </location>
</feature>
<dbReference type="PANTHER" id="PTHR31030">
    <property type="entry name" value="PLASMA MEMBRANE FUSION PROTEIN PRM1"/>
    <property type="match status" value="1"/>
</dbReference>
<feature type="transmembrane region" description="Helical" evidence="10">
    <location>
        <begin position="20"/>
        <end position="41"/>
    </location>
</feature>
<feature type="transmembrane region" description="Helical" evidence="10">
    <location>
        <begin position="298"/>
        <end position="320"/>
    </location>
</feature>
<keyword evidence="8 10" id="KW-0472">Membrane</keyword>
<evidence type="ECO:0000313" key="13">
    <source>
        <dbReference type="Proteomes" id="UP000007148"/>
    </source>
</evidence>
<keyword evidence="13" id="KW-1185">Reference proteome</keyword>
<dbReference type="EMBL" id="CAFZ01000066">
    <property type="protein sequence ID" value="CCA69888.1"/>
    <property type="molecule type" value="Genomic_DNA"/>
</dbReference>
<dbReference type="GO" id="GO:0005886">
    <property type="term" value="C:plasma membrane"/>
    <property type="evidence" value="ECO:0007669"/>
    <property type="project" value="UniProtKB-SubCell"/>
</dbReference>
<comment type="function">
    <text evidence="1 10">Involved in cell fusion during mating by stabilizing the plasma membrane fusion event.</text>
</comment>
<accession>G4TF03</accession>
<protein>
    <recommendedName>
        <fullName evidence="10">Plasma membrane fusion protein PRM1</fullName>
    </recommendedName>
</protein>
<dbReference type="InParanoid" id="G4TF03"/>
<feature type="compositionally biased region" description="Basic and acidic residues" evidence="11">
    <location>
        <begin position="896"/>
        <end position="913"/>
    </location>
</feature>
<dbReference type="OrthoDB" id="10248838at2759"/>
<name>G4TF03_SERID</name>
<comment type="caution">
    <text evidence="10">Lacks conserved residue(s) required for the propagation of feature annotation.</text>
</comment>
<feature type="compositionally biased region" description="Polar residues" evidence="11">
    <location>
        <begin position="753"/>
        <end position="770"/>
    </location>
</feature>
<evidence type="ECO:0000256" key="2">
    <source>
        <dbReference type="ARBA" id="ARBA00004651"/>
    </source>
</evidence>
<feature type="compositionally biased region" description="Polar residues" evidence="11">
    <location>
        <begin position="1025"/>
        <end position="1048"/>
    </location>
</feature>
<feature type="compositionally biased region" description="Low complexity" evidence="11">
    <location>
        <begin position="835"/>
        <end position="850"/>
    </location>
</feature>
<evidence type="ECO:0000256" key="3">
    <source>
        <dbReference type="ARBA" id="ARBA00010780"/>
    </source>
</evidence>
<dbReference type="InterPro" id="IPR026777">
    <property type="entry name" value="PRM1"/>
</dbReference>
<dbReference type="eggNOG" id="ENOG502QRP5">
    <property type="taxonomic scope" value="Eukaryota"/>
</dbReference>
<keyword evidence="9" id="KW-0325">Glycoprotein</keyword>
<keyword evidence="4 10" id="KW-1003">Cell membrane</keyword>
<dbReference type="Proteomes" id="UP000007148">
    <property type="component" value="Unassembled WGS sequence"/>
</dbReference>
<organism evidence="12 13">
    <name type="scientific">Serendipita indica (strain DSM 11827)</name>
    <name type="common">Root endophyte fungus</name>
    <name type="synonym">Piriformospora indica</name>
    <dbReference type="NCBI Taxonomy" id="1109443"/>
    <lineage>
        <taxon>Eukaryota</taxon>
        <taxon>Fungi</taxon>
        <taxon>Dikarya</taxon>
        <taxon>Basidiomycota</taxon>
        <taxon>Agaricomycotina</taxon>
        <taxon>Agaricomycetes</taxon>
        <taxon>Sebacinales</taxon>
        <taxon>Serendipitaceae</taxon>
        <taxon>Serendipita</taxon>
    </lineage>
</organism>
<feature type="transmembrane region" description="Helical" evidence="10">
    <location>
        <begin position="593"/>
        <end position="618"/>
    </location>
</feature>
<dbReference type="GO" id="GO:0032220">
    <property type="term" value="P:plasma membrane fusion involved in cytogamy"/>
    <property type="evidence" value="ECO:0007669"/>
    <property type="project" value="TreeGrafter"/>
</dbReference>
<keyword evidence="7 10" id="KW-1133">Transmembrane helix</keyword>
<evidence type="ECO:0000256" key="6">
    <source>
        <dbReference type="ARBA" id="ARBA00022971"/>
    </source>
</evidence>
<dbReference type="GO" id="GO:0043332">
    <property type="term" value="C:mating projection tip"/>
    <property type="evidence" value="ECO:0007669"/>
    <property type="project" value="UniProtKB-UniRule"/>
</dbReference>
<comment type="caution">
    <text evidence="12">The sequence shown here is derived from an EMBL/GenBank/DDBJ whole genome shotgun (WGS) entry which is preliminary data.</text>
</comment>
<evidence type="ECO:0000256" key="7">
    <source>
        <dbReference type="ARBA" id="ARBA00022989"/>
    </source>
</evidence>
<feature type="compositionally biased region" description="Polar residues" evidence="11">
    <location>
        <begin position="679"/>
        <end position="691"/>
    </location>
</feature>
<keyword evidence="6 10" id="KW-0184">Conjugation</keyword>
<evidence type="ECO:0000256" key="11">
    <source>
        <dbReference type="SAM" id="MobiDB-lite"/>
    </source>
</evidence>
<feature type="region of interest" description="Disordered" evidence="11">
    <location>
        <begin position="742"/>
        <end position="1048"/>
    </location>
</feature>
<evidence type="ECO:0000256" key="5">
    <source>
        <dbReference type="ARBA" id="ARBA00022692"/>
    </source>
</evidence>
<dbReference type="HOGENOM" id="CLU_010191_0_0_1"/>
<feature type="region of interest" description="Disordered" evidence="11">
    <location>
        <begin position="678"/>
        <end position="719"/>
    </location>
</feature>
<reference evidence="12 13" key="1">
    <citation type="journal article" date="2011" name="PLoS Pathog.">
        <title>Endophytic Life Strategies Decoded by Genome and Transcriptome Analyses of the Mutualistic Root Symbiont Piriformospora indica.</title>
        <authorList>
            <person name="Zuccaro A."/>
            <person name="Lahrmann U."/>
            <person name="Guldener U."/>
            <person name="Langen G."/>
            <person name="Pfiffi S."/>
            <person name="Biedenkopf D."/>
            <person name="Wong P."/>
            <person name="Samans B."/>
            <person name="Grimm C."/>
            <person name="Basiewicz M."/>
            <person name="Murat C."/>
            <person name="Martin F."/>
            <person name="Kogel K.H."/>
        </authorList>
    </citation>
    <scope>NUCLEOTIDE SEQUENCE [LARGE SCALE GENOMIC DNA]</scope>
    <source>
        <strain evidence="12 13">DSM 11827</strain>
    </source>
</reference>
<dbReference type="FunCoup" id="G4TF03">
    <property type="interactions" value="2"/>
</dbReference>
<dbReference type="PANTHER" id="PTHR31030:SF1">
    <property type="entry name" value="PLASMA MEMBRANE FUSION PROTEIN PRM1"/>
    <property type="match status" value="1"/>
</dbReference>
<evidence type="ECO:0000256" key="9">
    <source>
        <dbReference type="ARBA" id="ARBA00023180"/>
    </source>
</evidence>
<evidence type="ECO:0000256" key="8">
    <source>
        <dbReference type="ARBA" id="ARBA00023136"/>
    </source>
</evidence>
<evidence type="ECO:0000256" key="4">
    <source>
        <dbReference type="ARBA" id="ARBA00022475"/>
    </source>
</evidence>
<dbReference type="AlphaFoldDB" id="G4TF03"/>
<keyword evidence="5 10" id="KW-0812">Transmembrane</keyword>